<dbReference type="VEuPathDB" id="FungiDB:ASPSYDRAFT_80063"/>
<feature type="compositionally biased region" description="Pro residues" evidence="1">
    <location>
        <begin position="24"/>
        <end position="35"/>
    </location>
</feature>
<feature type="compositionally biased region" description="Basic and acidic residues" evidence="1">
    <location>
        <begin position="209"/>
        <end position="226"/>
    </location>
</feature>
<accession>A0A1L9TCP2</accession>
<dbReference type="EMBL" id="KV878589">
    <property type="protein sequence ID" value="OJJ57053.1"/>
    <property type="molecule type" value="Genomic_DNA"/>
</dbReference>
<dbReference type="RefSeq" id="XP_040700859.1">
    <property type="nucleotide sequence ID" value="XM_040851023.1"/>
</dbReference>
<feature type="region of interest" description="Disordered" evidence="1">
    <location>
        <begin position="208"/>
        <end position="246"/>
    </location>
</feature>
<feature type="region of interest" description="Disordered" evidence="1">
    <location>
        <begin position="1"/>
        <end position="58"/>
    </location>
</feature>
<sequence length="288" mass="31452">MSNHPIHSAPPYWGTPSYSQPWTTPQPPSSGPIPQPQTFNPEPSSTPQQYHNLESYYGNANLPGLGGAGATGTFPPPPFAFPGSFPPAPAPPHLTMPHMGYPLMPEQLPTHSHAHQPQPQPSTNNLLRASQTNVTNSQPMAITSSKQNLDREEGELTDLEGTTGMEKRGSRHPNGRTGGNWKYHGAGNGRDHGLQAEKPQLVTLNALHTKHDDRSAITADTRRDSPSEIEEGEASPEPNASSRDSGSRIDKLTVILFTHRMLTFLKLTIPPCQQRPYRPPCRNLCLNP</sequence>
<protein>
    <submittedName>
        <fullName evidence="2">Uncharacterized protein</fullName>
    </submittedName>
</protein>
<proteinExistence type="predicted"/>
<organism evidence="2 3">
    <name type="scientific">Aspergillus sydowii CBS 593.65</name>
    <dbReference type="NCBI Taxonomy" id="1036612"/>
    <lineage>
        <taxon>Eukaryota</taxon>
        <taxon>Fungi</taxon>
        <taxon>Dikarya</taxon>
        <taxon>Ascomycota</taxon>
        <taxon>Pezizomycotina</taxon>
        <taxon>Eurotiomycetes</taxon>
        <taxon>Eurotiomycetidae</taxon>
        <taxon>Eurotiales</taxon>
        <taxon>Aspergillaceae</taxon>
        <taxon>Aspergillus</taxon>
        <taxon>Aspergillus subgen. Nidulantes</taxon>
    </lineage>
</organism>
<gene>
    <name evidence="2" type="ORF">ASPSYDRAFT_80063</name>
</gene>
<feature type="compositionally biased region" description="Polar residues" evidence="1">
    <location>
        <begin position="115"/>
        <end position="147"/>
    </location>
</feature>
<name>A0A1L9TCP2_9EURO</name>
<dbReference type="AlphaFoldDB" id="A0A1L9TCP2"/>
<feature type="region of interest" description="Disordered" evidence="1">
    <location>
        <begin position="105"/>
        <end position="193"/>
    </location>
</feature>
<dbReference type="Proteomes" id="UP000184356">
    <property type="component" value="Unassembled WGS sequence"/>
</dbReference>
<feature type="compositionally biased region" description="Polar residues" evidence="1">
    <location>
        <begin position="39"/>
        <end position="52"/>
    </location>
</feature>
<keyword evidence="3" id="KW-1185">Reference proteome</keyword>
<evidence type="ECO:0000313" key="3">
    <source>
        <dbReference type="Proteomes" id="UP000184356"/>
    </source>
</evidence>
<dbReference type="GeneID" id="63767096"/>
<reference evidence="3" key="1">
    <citation type="journal article" date="2017" name="Genome Biol.">
        <title>Comparative genomics reveals high biological diversity and specific adaptations in the industrially and medically important fungal genus Aspergillus.</title>
        <authorList>
            <person name="de Vries R.P."/>
            <person name="Riley R."/>
            <person name="Wiebenga A."/>
            <person name="Aguilar-Osorio G."/>
            <person name="Amillis S."/>
            <person name="Uchima C.A."/>
            <person name="Anderluh G."/>
            <person name="Asadollahi M."/>
            <person name="Askin M."/>
            <person name="Barry K."/>
            <person name="Battaglia E."/>
            <person name="Bayram O."/>
            <person name="Benocci T."/>
            <person name="Braus-Stromeyer S.A."/>
            <person name="Caldana C."/>
            <person name="Canovas D."/>
            <person name="Cerqueira G.C."/>
            <person name="Chen F."/>
            <person name="Chen W."/>
            <person name="Choi C."/>
            <person name="Clum A."/>
            <person name="Dos Santos R.A."/>
            <person name="Damasio A.R."/>
            <person name="Diallinas G."/>
            <person name="Emri T."/>
            <person name="Fekete E."/>
            <person name="Flipphi M."/>
            <person name="Freyberg S."/>
            <person name="Gallo A."/>
            <person name="Gournas C."/>
            <person name="Habgood R."/>
            <person name="Hainaut M."/>
            <person name="Harispe M.L."/>
            <person name="Henrissat B."/>
            <person name="Hilden K.S."/>
            <person name="Hope R."/>
            <person name="Hossain A."/>
            <person name="Karabika E."/>
            <person name="Karaffa L."/>
            <person name="Karanyi Z."/>
            <person name="Krasevec N."/>
            <person name="Kuo A."/>
            <person name="Kusch H."/>
            <person name="LaButti K."/>
            <person name="Lagendijk E.L."/>
            <person name="Lapidus A."/>
            <person name="Levasseur A."/>
            <person name="Lindquist E."/>
            <person name="Lipzen A."/>
            <person name="Logrieco A.F."/>
            <person name="MacCabe A."/>
            <person name="Maekelae M.R."/>
            <person name="Malavazi I."/>
            <person name="Melin P."/>
            <person name="Meyer V."/>
            <person name="Mielnichuk N."/>
            <person name="Miskei M."/>
            <person name="Molnar A.P."/>
            <person name="Mule G."/>
            <person name="Ngan C.Y."/>
            <person name="Orejas M."/>
            <person name="Orosz E."/>
            <person name="Ouedraogo J.P."/>
            <person name="Overkamp K.M."/>
            <person name="Park H.-S."/>
            <person name="Perrone G."/>
            <person name="Piumi F."/>
            <person name="Punt P.J."/>
            <person name="Ram A.F."/>
            <person name="Ramon A."/>
            <person name="Rauscher S."/>
            <person name="Record E."/>
            <person name="Riano-Pachon D.M."/>
            <person name="Robert V."/>
            <person name="Roehrig J."/>
            <person name="Ruller R."/>
            <person name="Salamov A."/>
            <person name="Salih N.S."/>
            <person name="Samson R.A."/>
            <person name="Sandor E."/>
            <person name="Sanguinetti M."/>
            <person name="Schuetze T."/>
            <person name="Sepcic K."/>
            <person name="Shelest E."/>
            <person name="Sherlock G."/>
            <person name="Sophianopoulou V."/>
            <person name="Squina F.M."/>
            <person name="Sun H."/>
            <person name="Susca A."/>
            <person name="Todd R.B."/>
            <person name="Tsang A."/>
            <person name="Unkles S.E."/>
            <person name="van de Wiele N."/>
            <person name="van Rossen-Uffink D."/>
            <person name="Oliveira J.V."/>
            <person name="Vesth T.C."/>
            <person name="Visser J."/>
            <person name="Yu J.-H."/>
            <person name="Zhou M."/>
            <person name="Andersen M.R."/>
            <person name="Archer D.B."/>
            <person name="Baker S.E."/>
            <person name="Benoit I."/>
            <person name="Brakhage A.A."/>
            <person name="Braus G.H."/>
            <person name="Fischer R."/>
            <person name="Frisvad J.C."/>
            <person name="Goldman G.H."/>
            <person name="Houbraken J."/>
            <person name="Oakley B."/>
            <person name="Pocsi I."/>
            <person name="Scazzocchio C."/>
            <person name="Seiboth B."/>
            <person name="vanKuyk P.A."/>
            <person name="Wortman J."/>
            <person name="Dyer P.S."/>
            <person name="Grigoriev I.V."/>
        </authorList>
    </citation>
    <scope>NUCLEOTIDE SEQUENCE [LARGE SCALE GENOMIC DNA]</scope>
    <source>
        <strain evidence="3">CBS 593.65</strain>
    </source>
</reference>
<evidence type="ECO:0000256" key="1">
    <source>
        <dbReference type="SAM" id="MobiDB-lite"/>
    </source>
</evidence>
<evidence type="ECO:0000313" key="2">
    <source>
        <dbReference type="EMBL" id="OJJ57053.1"/>
    </source>
</evidence>